<evidence type="ECO:0000313" key="1">
    <source>
        <dbReference type="EMBL" id="KAL2744403.1"/>
    </source>
</evidence>
<reference evidence="1 2" key="1">
    <citation type="journal article" date="2024" name="Ann. Entomol. Soc. Am.">
        <title>Genomic analyses of the southern and eastern yellowjacket wasps (Hymenoptera: Vespidae) reveal evolutionary signatures of social life.</title>
        <authorList>
            <person name="Catto M.A."/>
            <person name="Caine P.B."/>
            <person name="Orr S.E."/>
            <person name="Hunt B.G."/>
            <person name="Goodisman M.A.D."/>
        </authorList>
    </citation>
    <scope>NUCLEOTIDE SEQUENCE [LARGE SCALE GENOMIC DNA]</scope>
    <source>
        <strain evidence="1">232</strain>
        <tissue evidence="1">Head and thorax</tissue>
    </source>
</reference>
<dbReference type="EMBL" id="JAYRBN010000050">
    <property type="protein sequence ID" value="KAL2744403.1"/>
    <property type="molecule type" value="Genomic_DNA"/>
</dbReference>
<accession>A0ABD2CH40</accession>
<evidence type="ECO:0000313" key="2">
    <source>
        <dbReference type="Proteomes" id="UP001607303"/>
    </source>
</evidence>
<dbReference type="Proteomes" id="UP001607303">
    <property type="component" value="Unassembled WGS sequence"/>
</dbReference>
<keyword evidence="2" id="KW-1185">Reference proteome</keyword>
<protein>
    <submittedName>
        <fullName evidence="1">Uncharacterized protein</fullName>
    </submittedName>
</protein>
<name>A0ABD2CH40_VESMC</name>
<organism evidence="1 2">
    <name type="scientific">Vespula maculifrons</name>
    <name type="common">Eastern yellow jacket</name>
    <name type="synonym">Wasp</name>
    <dbReference type="NCBI Taxonomy" id="7453"/>
    <lineage>
        <taxon>Eukaryota</taxon>
        <taxon>Metazoa</taxon>
        <taxon>Ecdysozoa</taxon>
        <taxon>Arthropoda</taxon>
        <taxon>Hexapoda</taxon>
        <taxon>Insecta</taxon>
        <taxon>Pterygota</taxon>
        <taxon>Neoptera</taxon>
        <taxon>Endopterygota</taxon>
        <taxon>Hymenoptera</taxon>
        <taxon>Apocrita</taxon>
        <taxon>Aculeata</taxon>
        <taxon>Vespoidea</taxon>
        <taxon>Vespidae</taxon>
        <taxon>Vespinae</taxon>
        <taxon>Vespula</taxon>
    </lineage>
</organism>
<proteinExistence type="predicted"/>
<gene>
    <name evidence="1" type="ORF">V1477_006945</name>
</gene>
<dbReference type="AlphaFoldDB" id="A0ABD2CH40"/>
<comment type="caution">
    <text evidence="1">The sequence shown here is derived from an EMBL/GenBank/DDBJ whole genome shotgun (WGS) entry which is preliminary data.</text>
</comment>
<sequence length="79" mass="9075">METKPKLVSFKLKSKPKVLRLIPNEFRCFYAGVYIAVWTIEVLSVSNPNGWTSGNKCSCRYRSLSSSSWIYLYESRVGC</sequence>